<sequence>MKSIRSPNKIKIARCWNGDPAPVNAVLDSLERGGQMPSGESLGAAGVKRSRTVDCGTPYKTPMSSSGRQ</sequence>
<organism evidence="2 3">
    <name type="scientific">Pararge aegeria aegeria</name>
    <dbReference type="NCBI Taxonomy" id="348720"/>
    <lineage>
        <taxon>Eukaryota</taxon>
        <taxon>Metazoa</taxon>
        <taxon>Ecdysozoa</taxon>
        <taxon>Arthropoda</taxon>
        <taxon>Hexapoda</taxon>
        <taxon>Insecta</taxon>
        <taxon>Pterygota</taxon>
        <taxon>Neoptera</taxon>
        <taxon>Endopterygota</taxon>
        <taxon>Lepidoptera</taxon>
        <taxon>Glossata</taxon>
        <taxon>Ditrysia</taxon>
        <taxon>Papilionoidea</taxon>
        <taxon>Nymphalidae</taxon>
        <taxon>Satyrinae</taxon>
        <taxon>Satyrini</taxon>
        <taxon>Parargina</taxon>
        <taxon>Pararge</taxon>
    </lineage>
</organism>
<gene>
    <name evidence="2" type="primary">jg4777</name>
    <name evidence="2" type="ORF">PAEG_LOCUS10423</name>
</gene>
<dbReference type="Proteomes" id="UP000838756">
    <property type="component" value="Unassembled WGS sequence"/>
</dbReference>
<keyword evidence="3" id="KW-1185">Reference proteome</keyword>
<comment type="caution">
    <text evidence="2">The sequence shown here is derived from an EMBL/GenBank/DDBJ whole genome shotgun (WGS) entry which is preliminary data.</text>
</comment>
<evidence type="ECO:0000256" key="1">
    <source>
        <dbReference type="SAM" id="MobiDB-lite"/>
    </source>
</evidence>
<dbReference type="EMBL" id="CAKXAJ010024865">
    <property type="protein sequence ID" value="CAH2232103.1"/>
    <property type="molecule type" value="Genomic_DNA"/>
</dbReference>
<feature type="region of interest" description="Disordered" evidence="1">
    <location>
        <begin position="34"/>
        <end position="69"/>
    </location>
</feature>
<protein>
    <submittedName>
        <fullName evidence="2">Jg4777 protein</fullName>
    </submittedName>
</protein>
<evidence type="ECO:0000313" key="3">
    <source>
        <dbReference type="Proteomes" id="UP000838756"/>
    </source>
</evidence>
<accession>A0A8S4R8B2</accession>
<dbReference type="AlphaFoldDB" id="A0A8S4R8B2"/>
<reference evidence="2" key="1">
    <citation type="submission" date="2022-03" db="EMBL/GenBank/DDBJ databases">
        <authorList>
            <person name="Lindestad O."/>
        </authorList>
    </citation>
    <scope>NUCLEOTIDE SEQUENCE</scope>
</reference>
<proteinExistence type="predicted"/>
<name>A0A8S4R8B2_9NEOP</name>
<dbReference type="OrthoDB" id="7466345at2759"/>
<evidence type="ECO:0000313" key="2">
    <source>
        <dbReference type="EMBL" id="CAH2232103.1"/>
    </source>
</evidence>